<dbReference type="Gene3D" id="2.30.29.30">
    <property type="entry name" value="Pleckstrin-homology domain (PH domain)/Phosphotyrosine-binding domain (PTB)"/>
    <property type="match status" value="3"/>
</dbReference>
<protein>
    <recommendedName>
        <fullName evidence="1">PH domain-containing protein</fullName>
    </recommendedName>
</protein>
<dbReference type="SMART" id="SM00233">
    <property type="entry name" value="PH"/>
    <property type="match status" value="3"/>
</dbReference>
<proteinExistence type="predicted"/>
<feature type="non-terminal residue" evidence="2">
    <location>
        <position position="1"/>
    </location>
</feature>
<dbReference type="InterPro" id="IPR001849">
    <property type="entry name" value="PH_domain"/>
</dbReference>
<feature type="non-terminal residue" evidence="2">
    <location>
        <position position="568"/>
    </location>
</feature>
<sequence>QDWVHAIAAALQKARGDALLATQKLLQDDTTEETTITIDSREGFVVYGSSMEGMLTRVQTSYWLFAHDEPKYFVLHHQTLSCFATKQEAQGNQQEDSFDIAGVSDYVVPNSNVQTGFKVHCRPPQGMGVEDFIVQLIAPSVEDKESWIRALKDAYDDGLRNAYFNDLLVHQDELLPATPVATSPTNEPIFYEGFVKIRRSHFTATWREYYCVVDGSWFSIFSNHEAYLSTPDKPFEKHEVVAITDWHGSLSMAVHHVFRMETLDDGYLEISVGTDGEKIKWMKILQRAATATPLANVVSRNASLSNYPGASMEGYLIKKGTSFRAVKKRYCVLLGTEWLYFNTQENALANQQPLGVFKVSTVAPYKQTSSITDSTVADHAFVIETSAQKTIICEAHNCAEKQLWIDAINSQLEKESKLLAGLQSIKEKNDAKVASVRAAVDTLSSVKAKATSAISTTQDLLAKFQEDISSDEDDDESKTLYIEYADTDGCCFAPEDSPMRRTSKNKQHFSSAIEENQRANMPFWQFFCRCFFRPPVHTFKQDDPLLTEDEKRFYKCEFYANGTIDKSL</sequence>
<evidence type="ECO:0000259" key="1">
    <source>
        <dbReference type="PROSITE" id="PS50003"/>
    </source>
</evidence>
<dbReference type="AlphaFoldDB" id="A0A1V9Z2Q6"/>
<evidence type="ECO:0000313" key="2">
    <source>
        <dbReference type="EMBL" id="OQR92293.1"/>
    </source>
</evidence>
<dbReference type="InterPro" id="IPR011993">
    <property type="entry name" value="PH-like_dom_sf"/>
</dbReference>
<name>A0A1V9Z2Q6_9STRA</name>
<gene>
    <name evidence="2" type="ORF">THRCLA_08737</name>
</gene>
<reference evidence="2 3" key="1">
    <citation type="journal article" date="2014" name="Genome Biol. Evol.">
        <title>The secreted proteins of Achlya hypogyna and Thraustotheca clavata identify the ancestral oomycete secretome and reveal gene acquisitions by horizontal gene transfer.</title>
        <authorList>
            <person name="Misner I."/>
            <person name="Blouin N."/>
            <person name="Leonard G."/>
            <person name="Richards T.A."/>
            <person name="Lane C.E."/>
        </authorList>
    </citation>
    <scope>NUCLEOTIDE SEQUENCE [LARGE SCALE GENOMIC DNA]</scope>
    <source>
        <strain evidence="2 3">ATCC 34112</strain>
    </source>
</reference>
<dbReference type="CDD" id="cd00821">
    <property type="entry name" value="PH"/>
    <property type="match status" value="1"/>
</dbReference>
<organism evidence="2 3">
    <name type="scientific">Thraustotheca clavata</name>
    <dbReference type="NCBI Taxonomy" id="74557"/>
    <lineage>
        <taxon>Eukaryota</taxon>
        <taxon>Sar</taxon>
        <taxon>Stramenopiles</taxon>
        <taxon>Oomycota</taxon>
        <taxon>Saprolegniomycetes</taxon>
        <taxon>Saprolegniales</taxon>
        <taxon>Achlyaceae</taxon>
        <taxon>Thraustotheca</taxon>
    </lineage>
</organism>
<dbReference type="Proteomes" id="UP000243217">
    <property type="component" value="Unassembled WGS sequence"/>
</dbReference>
<dbReference type="SUPFAM" id="SSF50729">
    <property type="entry name" value="PH domain-like"/>
    <property type="match status" value="3"/>
</dbReference>
<dbReference type="PROSITE" id="PS50003">
    <property type="entry name" value="PH_DOMAIN"/>
    <property type="match status" value="3"/>
</dbReference>
<evidence type="ECO:0000313" key="3">
    <source>
        <dbReference type="Proteomes" id="UP000243217"/>
    </source>
</evidence>
<feature type="domain" description="PH" evidence="1">
    <location>
        <begin position="48"/>
        <end position="156"/>
    </location>
</feature>
<feature type="domain" description="PH" evidence="1">
    <location>
        <begin position="309"/>
        <end position="413"/>
    </location>
</feature>
<feature type="domain" description="PH" evidence="1">
    <location>
        <begin position="188"/>
        <end position="290"/>
    </location>
</feature>
<keyword evidence="3" id="KW-1185">Reference proteome</keyword>
<dbReference type="STRING" id="74557.A0A1V9Z2Q6"/>
<dbReference type="PANTHER" id="PTHR14336">
    <property type="entry name" value="TANDEM PH DOMAIN CONTAINING PROTEIN"/>
    <property type="match status" value="1"/>
</dbReference>
<dbReference type="OrthoDB" id="128253at2759"/>
<comment type="caution">
    <text evidence="2">The sequence shown here is derived from an EMBL/GenBank/DDBJ whole genome shotgun (WGS) entry which is preliminary data.</text>
</comment>
<dbReference type="Pfam" id="PF00169">
    <property type="entry name" value="PH"/>
    <property type="match status" value="1"/>
</dbReference>
<accession>A0A1V9Z2Q6</accession>
<dbReference type="EMBL" id="JNBS01002340">
    <property type="protein sequence ID" value="OQR92293.1"/>
    <property type="molecule type" value="Genomic_DNA"/>
</dbReference>
<dbReference type="InterPro" id="IPR051707">
    <property type="entry name" value="PI-Interact_SigTrans_Reg"/>
</dbReference>